<dbReference type="Pfam" id="PF17794">
    <property type="entry name" value="Vault_2"/>
    <property type="match status" value="2"/>
</dbReference>
<dbReference type="InterPro" id="IPR041139">
    <property type="entry name" value="MVP_rep_dom"/>
</dbReference>
<protein>
    <submittedName>
        <fullName evidence="10">Colicin uptake protein</fullName>
    </submittedName>
</protein>
<sequence length="889" mass="100255">MGKPEQIAEASDRDLFTANGVIRLKPQQYIHVLDNNTGITRLELGPQTVTLRDHERLVLKAHPTIVVPPRYYCIVANPVRRDENGEPRVNDRGEIELRYGDREIRLTQEPFPLYPGEQLDCDVTQLQVVETNCALRLRAIRDFTETRTVTEDGEMRREQLDRVAGDEWLFEGPGTYIPRIEVEVVETVKATVIKTNQALRLLARQNCIDRQGHRRRAGEEWLVREEGAYLPGVDEEIVGIIKAFILTDRKALHLKAKRTFTDIFNRQRKAGDEWLVTFQNAEIHIPDVYEEVIGEVQITTLSDRQWCIVVDPVDELGKPQFGMREVRQGRTSFFLHPGESLENGIQEIYVLGEREALLLRANEAFSEGEAEAIVRRNPGDLWMINGPCEYIPRVEVEVIEKRKAIPLDKNEGIYVRDIQSGELKLVSGPQAYMLTPYEELWEKELPPVVDRLLGRKNDAIADRGDYVNPGDEEDLERARLPFSTSHDRDRTRAVVFHVPQNAAAQIHDYKERSARTVFGPDLVMLGPDEAFTVLSLSGGKPKRPNLIKSLALLLGPDFMTDIFTVETSDHARLQLQLSYNWYFDVDKSDEEQAAKLFQVPDFVGDACKAIASRVRGAVAGVHFDEFHRNSARIIRQAVFGLDNEGHIRDEFRFRTNNLVITNIDIQSVEPVDEETLKSLQKSVQIAIQITTDAQEAAARHDAERIEQEARARLERQGIVDKSAAEVERKNLLELQAENAAIETTGQAMAEARAKAQAAQIQGELQVNLAQQDAEAARIRAQVELNQLRARQEAELAHRQTLDNLEVEKARQMAEITSVEFAQKVSALGAETIRAIAQSGPEMQARLLEGLGLQSVLITDGNNPINLFGTANGLIGGFSSNSPREIAEDE</sequence>
<dbReference type="Gene3D" id="6.20.380.10">
    <property type="match status" value="1"/>
</dbReference>
<dbReference type="FunFam" id="3.30.479.30:FF:000010">
    <property type="entry name" value="major vault protein-like"/>
    <property type="match status" value="1"/>
</dbReference>
<comment type="subcellular location">
    <subcellularLocation>
        <location evidence="1">Cytoplasm</location>
    </subcellularLocation>
</comment>
<dbReference type="InterPro" id="IPR041134">
    <property type="entry name" value="Vault_2"/>
</dbReference>
<dbReference type="InterPro" id="IPR039059">
    <property type="entry name" value="MVP"/>
</dbReference>
<dbReference type="FunFam" id="2.30.30.570:FF:000001">
    <property type="entry name" value="major vault protein-like"/>
    <property type="match status" value="1"/>
</dbReference>
<dbReference type="Pfam" id="PF01505">
    <property type="entry name" value="Vault"/>
    <property type="match status" value="4"/>
</dbReference>
<evidence type="ECO:0000259" key="5">
    <source>
        <dbReference type="Pfam" id="PF01505"/>
    </source>
</evidence>
<dbReference type="Gene3D" id="2.30.30.550">
    <property type="entry name" value="Major Vault Protein repeat"/>
    <property type="match status" value="4"/>
</dbReference>
<dbReference type="AlphaFoldDB" id="A0A6H1U434"/>
<feature type="domain" description="Major vault protein repeat" evidence="9">
    <location>
        <begin position="404"/>
        <end position="463"/>
    </location>
</feature>
<name>A0A6H1U434_9CYAN</name>
<evidence type="ECO:0000259" key="9">
    <source>
        <dbReference type="Pfam" id="PF17796"/>
    </source>
</evidence>
<dbReference type="Gene3D" id="2.30.30.620">
    <property type="match status" value="1"/>
</dbReference>
<dbReference type="Pfam" id="PF11978">
    <property type="entry name" value="MVP_shoulder"/>
    <property type="match status" value="1"/>
</dbReference>
<organism evidence="10 11">
    <name type="scientific">Oxynema aestuarii AP17</name>
    <dbReference type="NCBI Taxonomy" id="2064643"/>
    <lineage>
        <taxon>Bacteria</taxon>
        <taxon>Bacillati</taxon>
        <taxon>Cyanobacteriota</taxon>
        <taxon>Cyanophyceae</taxon>
        <taxon>Oscillatoriophycideae</taxon>
        <taxon>Oscillatoriales</taxon>
        <taxon>Oscillatoriaceae</taxon>
        <taxon>Oxynema</taxon>
        <taxon>Oxynema aestuarii</taxon>
    </lineage>
</organism>
<evidence type="ECO:0000313" key="11">
    <source>
        <dbReference type="Proteomes" id="UP000500857"/>
    </source>
</evidence>
<proteinExistence type="predicted"/>
<dbReference type="FunFam" id="2.30.30.550:FF:000001">
    <property type="entry name" value="major vault protein-like"/>
    <property type="match status" value="3"/>
</dbReference>
<dbReference type="InterPro" id="IPR002499">
    <property type="entry name" value="Vault_N"/>
</dbReference>
<dbReference type="Gene3D" id="6.10.250.720">
    <property type="match status" value="1"/>
</dbReference>
<evidence type="ECO:0000259" key="6">
    <source>
        <dbReference type="Pfam" id="PF11978"/>
    </source>
</evidence>
<dbReference type="FunFam" id="2.30.30.560:FF:000002">
    <property type="entry name" value="Major vault protein-alpha"/>
    <property type="match status" value="1"/>
</dbReference>
<dbReference type="Pfam" id="PF17795">
    <property type="entry name" value="Vault_3"/>
    <property type="match status" value="1"/>
</dbReference>
<dbReference type="Gene3D" id="3.30.479.30">
    <property type="entry name" value="Band 7 domain"/>
    <property type="match status" value="1"/>
</dbReference>
<dbReference type="InterPro" id="IPR043179">
    <property type="entry name" value="Vault_2_sf"/>
</dbReference>
<dbReference type="PANTHER" id="PTHR14165:SF3">
    <property type="entry name" value="MAJOR VAULT PROTEIN"/>
    <property type="match status" value="1"/>
</dbReference>
<dbReference type="KEGG" id="oxy:HCG48_23095"/>
<dbReference type="GO" id="GO:1990904">
    <property type="term" value="C:ribonucleoprotein complex"/>
    <property type="evidence" value="ECO:0007669"/>
    <property type="project" value="UniProtKB-KW"/>
</dbReference>
<dbReference type="InterPro" id="IPR040989">
    <property type="entry name" value="Vault_3"/>
</dbReference>
<dbReference type="Proteomes" id="UP000500857">
    <property type="component" value="Chromosome"/>
</dbReference>
<gene>
    <name evidence="10" type="ORF">HCG48_23095</name>
</gene>
<feature type="domain" description="Major vault protein shoulder" evidence="6">
    <location>
        <begin position="555"/>
        <end position="672"/>
    </location>
</feature>
<evidence type="ECO:0000313" key="10">
    <source>
        <dbReference type="EMBL" id="QIZ73127.1"/>
    </source>
</evidence>
<dbReference type="GO" id="GO:0005737">
    <property type="term" value="C:cytoplasm"/>
    <property type="evidence" value="ECO:0007669"/>
    <property type="project" value="UniProtKB-SubCell"/>
</dbReference>
<evidence type="ECO:0000256" key="2">
    <source>
        <dbReference type="ARBA" id="ARBA00022490"/>
    </source>
</evidence>
<dbReference type="PROSITE" id="PS51224">
    <property type="entry name" value="MVP"/>
    <property type="match status" value="5"/>
</dbReference>
<evidence type="ECO:0000259" key="8">
    <source>
        <dbReference type="Pfam" id="PF17795"/>
    </source>
</evidence>
<dbReference type="Gene3D" id="2.30.30.560">
    <property type="match status" value="2"/>
</dbReference>
<dbReference type="Gene3D" id="2.30.30.570">
    <property type="match status" value="2"/>
</dbReference>
<dbReference type="RefSeq" id="WP_168571273.1">
    <property type="nucleotide sequence ID" value="NZ_CP051167.1"/>
</dbReference>
<feature type="domain" description="Major vault protein repeat" evidence="5">
    <location>
        <begin position="244"/>
        <end position="287"/>
    </location>
</feature>
<accession>A0A6H1U434</accession>
<keyword evidence="3" id="KW-0677">Repeat</keyword>
<evidence type="ECO:0000256" key="1">
    <source>
        <dbReference type="ARBA" id="ARBA00004496"/>
    </source>
</evidence>
<dbReference type="InterPro" id="IPR043023">
    <property type="entry name" value="MVP_rep_sf"/>
</dbReference>
<keyword evidence="11" id="KW-1185">Reference proteome</keyword>
<dbReference type="InterPro" id="IPR021870">
    <property type="entry name" value="MVP_shoulder"/>
</dbReference>
<feature type="domain" description="Major vault protein repeat" evidence="5">
    <location>
        <begin position="191"/>
        <end position="232"/>
    </location>
</feature>
<keyword evidence="4" id="KW-0687">Ribonucleoprotein</keyword>
<feature type="domain" description="Major vault protein repeat" evidence="7">
    <location>
        <begin position="298"/>
        <end position="345"/>
    </location>
</feature>
<evidence type="ECO:0000256" key="3">
    <source>
        <dbReference type="ARBA" id="ARBA00022737"/>
    </source>
</evidence>
<dbReference type="EMBL" id="CP051167">
    <property type="protein sequence ID" value="QIZ73127.1"/>
    <property type="molecule type" value="Genomic_DNA"/>
</dbReference>
<feature type="domain" description="Major vault protein repeat" evidence="5">
    <location>
        <begin position="349"/>
        <end position="393"/>
    </location>
</feature>
<feature type="domain" description="Major vault protein repeat" evidence="8">
    <location>
        <begin position="494"/>
        <end position="554"/>
    </location>
</feature>
<evidence type="ECO:0000259" key="7">
    <source>
        <dbReference type="Pfam" id="PF17794"/>
    </source>
</evidence>
<feature type="domain" description="Major vault protein repeat" evidence="5">
    <location>
        <begin position="127"/>
        <end position="179"/>
    </location>
</feature>
<reference evidence="10 11" key="1">
    <citation type="submission" date="2020-04" db="EMBL/GenBank/DDBJ databases">
        <authorList>
            <person name="Basu S."/>
            <person name="Maruthanayagam V."/>
            <person name="Chakraborty S."/>
            <person name="Pramanik A."/>
            <person name="Mukherjee J."/>
            <person name="Brink B."/>
        </authorList>
    </citation>
    <scope>NUCLEOTIDE SEQUENCE [LARGE SCALE GENOMIC DNA]</scope>
    <source>
        <strain evidence="10 11">AP17</strain>
    </source>
</reference>
<dbReference type="CDD" id="cd08825">
    <property type="entry name" value="MVP_shoulder"/>
    <property type="match status" value="1"/>
</dbReference>
<feature type="domain" description="Major vault protein repeat" evidence="7">
    <location>
        <begin position="65"/>
        <end position="123"/>
    </location>
</feature>
<dbReference type="FunFam" id="2.30.30.560:FF:000001">
    <property type="entry name" value="major vault protein-like"/>
    <property type="match status" value="1"/>
</dbReference>
<dbReference type="Pfam" id="PF17796">
    <property type="entry name" value="Vault_4"/>
    <property type="match status" value="1"/>
</dbReference>
<dbReference type="InterPro" id="IPR041136">
    <property type="entry name" value="Vault_4"/>
</dbReference>
<evidence type="ECO:0000256" key="4">
    <source>
        <dbReference type="ARBA" id="ARBA00023274"/>
    </source>
</evidence>
<dbReference type="InterPro" id="IPR036013">
    <property type="entry name" value="Band_7/SPFH_dom_sf"/>
</dbReference>
<keyword evidence="2" id="KW-0963">Cytoplasm</keyword>
<dbReference type="PANTHER" id="PTHR14165">
    <property type="entry name" value="MAJOR VAULT PROTEIN"/>
    <property type="match status" value="1"/>
</dbReference>